<evidence type="ECO:0000313" key="2">
    <source>
        <dbReference type="Proteomes" id="UP000268658"/>
    </source>
</evidence>
<reference evidence="1 2" key="1">
    <citation type="submission" date="2018-12" db="EMBL/GenBank/DDBJ databases">
        <authorList>
            <consortium name="Pathogen Informatics"/>
        </authorList>
    </citation>
    <scope>NUCLEOTIDE SEQUENCE [LARGE SCALE GENOMIC DNA]</scope>
    <source>
        <strain evidence="1 2">NCTC10951</strain>
    </source>
</reference>
<name>A0A448PN69_ACTVI</name>
<proteinExistence type="predicted"/>
<accession>A0A448PN69</accession>
<dbReference type="AlphaFoldDB" id="A0A448PN69"/>
<dbReference type="EMBL" id="LR134477">
    <property type="protein sequence ID" value="VEI17492.1"/>
    <property type="molecule type" value="Genomic_DNA"/>
</dbReference>
<dbReference type="KEGG" id="avc:NCTC10951_02222"/>
<dbReference type="Proteomes" id="UP000268658">
    <property type="component" value="Chromosome"/>
</dbReference>
<sequence>MRAYHGEPGDPDVVVVCIHRKETNVAVVKQRELQNAVMAEGQRRFTVGEQCRWGHTRVCSHCLDP</sequence>
<protein>
    <submittedName>
        <fullName evidence="1">Uncharacterized protein</fullName>
    </submittedName>
</protein>
<gene>
    <name evidence="1" type="ORF">NCTC10951_02222</name>
</gene>
<evidence type="ECO:0000313" key="1">
    <source>
        <dbReference type="EMBL" id="VEI17492.1"/>
    </source>
</evidence>
<organism evidence="1 2">
    <name type="scientific">Actinomyces viscosus</name>
    <dbReference type="NCBI Taxonomy" id="1656"/>
    <lineage>
        <taxon>Bacteria</taxon>
        <taxon>Bacillati</taxon>
        <taxon>Actinomycetota</taxon>
        <taxon>Actinomycetes</taxon>
        <taxon>Actinomycetales</taxon>
        <taxon>Actinomycetaceae</taxon>
        <taxon>Actinomyces</taxon>
    </lineage>
</organism>